<name>A0A3S4SMC2_9ACTO</name>
<reference evidence="2 3" key="1">
    <citation type="submission" date="2018-12" db="EMBL/GenBank/DDBJ databases">
        <authorList>
            <consortium name="Pathogen Informatics"/>
        </authorList>
    </citation>
    <scope>NUCLEOTIDE SEQUENCE [LARGE SCALE GENOMIC DNA]</scope>
    <source>
        <strain evidence="2 3">NCTC11636</strain>
    </source>
</reference>
<keyword evidence="1" id="KW-0812">Transmembrane</keyword>
<dbReference type="Proteomes" id="UP000266895">
    <property type="component" value="Chromosome"/>
</dbReference>
<sequence>MGVVGDAGVTVWVVVVPVALVITLAVAFLMRVRYLAGRVGSFECALRLPGRRRWTSGIATFGNDSLEWVRLVSFGLRPRYRIPRAEIELGRVRRRGRDGAVVDVECRYDDGVVWLAMHEDSHSALVAWLESAAPSQPTLF</sequence>
<dbReference type="OrthoDB" id="3267160at2"/>
<dbReference type="KEGG" id="ahw:NCTC11636_00978"/>
<feature type="transmembrane region" description="Helical" evidence="1">
    <location>
        <begin position="12"/>
        <end position="30"/>
    </location>
</feature>
<keyword evidence="3" id="KW-1185">Reference proteome</keyword>
<proteinExistence type="predicted"/>
<accession>A0A3S4SMC2</accession>
<keyword evidence="1" id="KW-0472">Membrane</keyword>
<protein>
    <submittedName>
        <fullName evidence="2">Protein of uncharacterized function (DUF2550)</fullName>
    </submittedName>
</protein>
<keyword evidence="1" id="KW-1133">Transmembrane helix</keyword>
<dbReference type="EMBL" id="LR134350">
    <property type="protein sequence ID" value="VEG27333.1"/>
    <property type="molecule type" value="Genomic_DNA"/>
</dbReference>
<evidence type="ECO:0000313" key="3">
    <source>
        <dbReference type="Proteomes" id="UP000266895"/>
    </source>
</evidence>
<organism evidence="2 3">
    <name type="scientific">Actinomyces howellii</name>
    <dbReference type="NCBI Taxonomy" id="52771"/>
    <lineage>
        <taxon>Bacteria</taxon>
        <taxon>Bacillati</taxon>
        <taxon>Actinomycetota</taxon>
        <taxon>Actinomycetes</taxon>
        <taxon>Actinomycetales</taxon>
        <taxon>Actinomycetaceae</taxon>
        <taxon>Actinomyces</taxon>
    </lineage>
</organism>
<evidence type="ECO:0000313" key="2">
    <source>
        <dbReference type="EMBL" id="VEG27333.1"/>
    </source>
</evidence>
<evidence type="ECO:0000256" key="1">
    <source>
        <dbReference type="SAM" id="Phobius"/>
    </source>
</evidence>
<gene>
    <name evidence="2" type="ORF">NCTC11636_00978</name>
</gene>
<dbReference type="Pfam" id="PF10739">
    <property type="entry name" value="DUF2550"/>
    <property type="match status" value="1"/>
</dbReference>
<dbReference type="AlphaFoldDB" id="A0A3S4SMC2"/>
<dbReference type="InterPro" id="IPR019675">
    <property type="entry name" value="DUF2550"/>
</dbReference>